<protein>
    <recommendedName>
        <fullName evidence="2">CCHC-type domain-containing protein</fullName>
    </recommendedName>
</protein>
<sequence>MENGERAMECEVRERRKGLLQREAENVAAPPFFISTPGDPPIKWSKWKKVFKRYSRVCGTSLGTERRTALLLHCLDLHYLPKISTILERYYFGRRLQVEGETVENYLTDVRRLASSCKFGSTLDERIRDQFMLGCKMDKVRDELWLLDDPHLDEVILPAKIIEHSVKCVDVMKKQEYKEVSVVGKDSRPNNSFQGSANNKRCFRCGKEGHFANDKSCPVAKAYCSYCKKKGHFFAVCNPRKFKKSVNSIDIDLDETQRVDDFQCGQIVLQVSDCKVKGPVDYVLVEGARTLMLFDSGAKITIISNQFYQEHLEGKVQLSEPDIRPCAYGGEPIELHGYFVGLLEYAQRFATGKVYVSKKGDSIISWWHLRDLGVMLDPNSSPSIVLKELPCVRKVNNTEVVPDFISTLRQDFRNLFSDKIGCMREVEPQGRLLRTLVELKQVVQGCKMDEKKQAPQAQVRRMEEM</sequence>
<dbReference type="Pfam" id="PF00098">
    <property type="entry name" value="zf-CCHC"/>
    <property type="match status" value="1"/>
</dbReference>
<comment type="caution">
    <text evidence="3">The sequence shown here is derived from an EMBL/GenBank/DDBJ whole genome shotgun (WGS) entry which is preliminary data.</text>
</comment>
<evidence type="ECO:0000313" key="4">
    <source>
        <dbReference type="Proteomes" id="UP001066276"/>
    </source>
</evidence>
<dbReference type="InterPro" id="IPR021109">
    <property type="entry name" value="Peptidase_aspartic_dom_sf"/>
</dbReference>
<proteinExistence type="predicted"/>
<dbReference type="PANTHER" id="PTHR37984">
    <property type="entry name" value="PROTEIN CBG26694"/>
    <property type="match status" value="1"/>
</dbReference>
<evidence type="ECO:0000259" key="2">
    <source>
        <dbReference type="PROSITE" id="PS50158"/>
    </source>
</evidence>
<organism evidence="3 4">
    <name type="scientific">Pleurodeles waltl</name>
    <name type="common">Iberian ribbed newt</name>
    <dbReference type="NCBI Taxonomy" id="8319"/>
    <lineage>
        <taxon>Eukaryota</taxon>
        <taxon>Metazoa</taxon>
        <taxon>Chordata</taxon>
        <taxon>Craniata</taxon>
        <taxon>Vertebrata</taxon>
        <taxon>Euteleostomi</taxon>
        <taxon>Amphibia</taxon>
        <taxon>Batrachia</taxon>
        <taxon>Caudata</taxon>
        <taxon>Salamandroidea</taxon>
        <taxon>Salamandridae</taxon>
        <taxon>Pleurodelinae</taxon>
        <taxon>Pleurodeles</taxon>
    </lineage>
</organism>
<dbReference type="EMBL" id="JANPWB010000010">
    <property type="protein sequence ID" value="KAJ1144733.1"/>
    <property type="molecule type" value="Genomic_DNA"/>
</dbReference>
<dbReference type="Proteomes" id="UP001066276">
    <property type="component" value="Chromosome 6"/>
</dbReference>
<dbReference type="GO" id="GO:0003676">
    <property type="term" value="F:nucleic acid binding"/>
    <property type="evidence" value="ECO:0007669"/>
    <property type="project" value="InterPro"/>
</dbReference>
<dbReference type="SUPFAM" id="SSF57756">
    <property type="entry name" value="Retrovirus zinc finger-like domains"/>
    <property type="match status" value="1"/>
</dbReference>
<dbReference type="InterPro" id="IPR050951">
    <property type="entry name" value="Retrovirus_Pol_polyprotein"/>
</dbReference>
<dbReference type="Gene3D" id="4.10.60.10">
    <property type="entry name" value="Zinc finger, CCHC-type"/>
    <property type="match status" value="1"/>
</dbReference>
<dbReference type="PROSITE" id="PS50158">
    <property type="entry name" value="ZF_CCHC"/>
    <property type="match status" value="1"/>
</dbReference>
<accession>A0AAV7R1Y6</accession>
<evidence type="ECO:0000313" key="3">
    <source>
        <dbReference type="EMBL" id="KAJ1144733.1"/>
    </source>
</evidence>
<dbReference type="SMART" id="SM00343">
    <property type="entry name" value="ZnF_C2HC"/>
    <property type="match status" value="2"/>
</dbReference>
<keyword evidence="1" id="KW-0863">Zinc-finger</keyword>
<keyword evidence="4" id="KW-1185">Reference proteome</keyword>
<dbReference type="AlphaFoldDB" id="A0AAV7R1Y6"/>
<dbReference type="PANTHER" id="PTHR37984:SF9">
    <property type="entry name" value="INTEGRASE CATALYTIC DOMAIN-CONTAINING PROTEIN"/>
    <property type="match status" value="1"/>
</dbReference>
<gene>
    <name evidence="3" type="ORF">NDU88_011030</name>
</gene>
<reference evidence="3" key="1">
    <citation type="journal article" date="2022" name="bioRxiv">
        <title>Sequencing and chromosome-scale assembly of the giantPleurodeles waltlgenome.</title>
        <authorList>
            <person name="Brown T."/>
            <person name="Elewa A."/>
            <person name="Iarovenko S."/>
            <person name="Subramanian E."/>
            <person name="Araus A.J."/>
            <person name="Petzold A."/>
            <person name="Susuki M."/>
            <person name="Suzuki K.-i.T."/>
            <person name="Hayashi T."/>
            <person name="Toyoda A."/>
            <person name="Oliveira C."/>
            <person name="Osipova E."/>
            <person name="Leigh N.D."/>
            <person name="Simon A."/>
            <person name="Yun M.H."/>
        </authorList>
    </citation>
    <scope>NUCLEOTIDE SEQUENCE</scope>
    <source>
        <strain evidence="3">20211129_DDA</strain>
        <tissue evidence="3">Liver</tissue>
    </source>
</reference>
<dbReference type="InterPro" id="IPR036875">
    <property type="entry name" value="Znf_CCHC_sf"/>
</dbReference>
<feature type="domain" description="CCHC-type" evidence="2">
    <location>
        <begin position="201"/>
        <end position="214"/>
    </location>
</feature>
<name>A0AAV7R1Y6_PLEWA</name>
<keyword evidence="1" id="KW-0479">Metal-binding</keyword>
<dbReference type="GO" id="GO:0008270">
    <property type="term" value="F:zinc ion binding"/>
    <property type="evidence" value="ECO:0007669"/>
    <property type="project" value="UniProtKB-KW"/>
</dbReference>
<dbReference type="InterPro" id="IPR001878">
    <property type="entry name" value="Znf_CCHC"/>
</dbReference>
<dbReference type="SUPFAM" id="SSF50630">
    <property type="entry name" value="Acid proteases"/>
    <property type="match status" value="1"/>
</dbReference>
<evidence type="ECO:0000256" key="1">
    <source>
        <dbReference type="PROSITE-ProRule" id="PRU00047"/>
    </source>
</evidence>
<keyword evidence="1" id="KW-0862">Zinc</keyword>